<name>A0A1B7I6H0_9ENTR</name>
<proteinExistence type="predicted"/>
<dbReference type="AlphaFoldDB" id="A0A1B7I6H0"/>
<gene>
    <name evidence="1" type="ORF">M977_00254</name>
</gene>
<dbReference type="Proteomes" id="UP000078504">
    <property type="component" value="Unassembled WGS sequence"/>
</dbReference>
<reference evidence="1 2" key="1">
    <citation type="submission" date="2016-04" db="EMBL/GenBank/DDBJ databases">
        <title>ATOL: Assembling a taxonomically balanced genome-scale reconstruction of the evolutionary history of the Enterobacteriaceae.</title>
        <authorList>
            <person name="Plunkett G.III."/>
            <person name="Neeno-Eckwall E.C."/>
            <person name="Glasner J.D."/>
            <person name="Perna N.T."/>
        </authorList>
    </citation>
    <scope>NUCLEOTIDE SEQUENCE [LARGE SCALE GENOMIC DNA]</scope>
    <source>
        <strain evidence="1 2">ATCC 51604</strain>
    </source>
</reference>
<dbReference type="EMBL" id="LXEP01000003">
    <property type="protein sequence ID" value="OAT23964.1"/>
    <property type="molecule type" value="Genomic_DNA"/>
</dbReference>
<comment type="caution">
    <text evidence="1">The sequence shown here is derived from an EMBL/GenBank/DDBJ whole genome shotgun (WGS) entry which is preliminary data.</text>
</comment>
<protein>
    <recommendedName>
        <fullName evidence="3">DNA polymerase V</fullName>
    </recommendedName>
</protein>
<dbReference type="RefSeq" id="WP_064511734.1">
    <property type="nucleotide sequence ID" value="NZ_LXEP01000003.1"/>
</dbReference>
<evidence type="ECO:0000313" key="1">
    <source>
        <dbReference type="EMBL" id="OAT23964.1"/>
    </source>
</evidence>
<dbReference type="PATRIC" id="fig|1354253.4.peg.260"/>
<sequence length="79" mass="9470">MPREYDIRSAFVSAIKQDPVRGQVVSAADFVRELEKVNHHWSLRQANEWIKFYQRSFRDYTDHEGENKVYFMMNMGGVR</sequence>
<evidence type="ECO:0008006" key="3">
    <source>
        <dbReference type="Google" id="ProtNLM"/>
    </source>
</evidence>
<evidence type="ECO:0000313" key="2">
    <source>
        <dbReference type="Proteomes" id="UP000078504"/>
    </source>
</evidence>
<accession>A0A1B7I6H0</accession>
<organism evidence="1 2">
    <name type="scientific">Buttiauxella gaviniae ATCC 51604</name>
    <dbReference type="NCBI Taxonomy" id="1354253"/>
    <lineage>
        <taxon>Bacteria</taxon>
        <taxon>Pseudomonadati</taxon>
        <taxon>Pseudomonadota</taxon>
        <taxon>Gammaproteobacteria</taxon>
        <taxon>Enterobacterales</taxon>
        <taxon>Enterobacteriaceae</taxon>
        <taxon>Buttiauxella</taxon>
    </lineage>
</organism>